<dbReference type="Proteomes" id="UP000699462">
    <property type="component" value="Unassembled WGS sequence"/>
</dbReference>
<dbReference type="EMBL" id="JTDF01005360">
    <property type="protein sequence ID" value="KAF8566282.1"/>
    <property type="molecule type" value="Genomic_DNA"/>
</dbReference>
<proteinExistence type="predicted"/>
<dbReference type="Gene3D" id="1.25.40.480">
    <property type="match status" value="1"/>
</dbReference>
<gene>
    <name evidence="1" type="ORF">P879_04743</name>
</gene>
<evidence type="ECO:0000313" key="2">
    <source>
        <dbReference type="Proteomes" id="UP000699462"/>
    </source>
</evidence>
<comment type="caution">
    <text evidence="1">The sequence shown here is derived from an EMBL/GenBank/DDBJ whole genome shotgun (WGS) entry which is preliminary data.</text>
</comment>
<reference evidence="1 2" key="1">
    <citation type="submission" date="2019-07" db="EMBL/GenBank/DDBJ databases">
        <title>Annotation for the trematode Paragonimus westermani.</title>
        <authorList>
            <person name="Choi Y.-J."/>
        </authorList>
    </citation>
    <scope>NUCLEOTIDE SEQUENCE [LARGE SCALE GENOMIC DNA]</scope>
    <source>
        <strain evidence="1">180907_Pwestermani</strain>
    </source>
</reference>
<evidence type="ECO:0000313" key="1">
    <source>
        <dbReference type="EMBL" id="KAF8566282.1"/>
    </source>
</evidence>
<dbReference type="OrthoDB" id="6253477at2759"/>
<organism evidence="1 2">
    <name type="scientific">Paragonimus westermani</name>
    <dbReference type="NCBI Taxonomy" id="34504"/>
    <lineage>
        <taxon>Eukaryota</taxon>
        <taxon>Metazoa</taxon>
        <taxon>Spiralia</taxon>
        <taxon>Lophotrochozoa</taxon>
        <taxon>Platyhelminthes</taxon>
        <taxon>Trematoda</taxon>
        <taxon>Digenea</taxon>
        <taxon>Plagiorchiida</taxon>
        <taxon>Troglotremata</taxon>
        <taxon>Troglotrematidae</taxon>
        <taxon>Paragonimus</taxon>
    </lineage>
</organism>
<dbReference type="AlphaFoldDB" id="A0A8T0DFV7"/>
<sequence length="339" mass="37483">MISCSATFRNVSGGLAMVCVMEVSSTPSGNPWCSNESDRYEYLMNTLMLCQRPSESGLNNVVVEQSTQPIEENSTEVLLMWMKTVFEVPNHKVGTCPTAHDSSSVDCDKLKSCIEAELTNHDEAQALSALSFLLSELSHCLPDASNTRSLGLLCEVTLSTLVSHIRKPLPSSVSSCMEGLASNSHFQDLVFSSLLPSILLISGHRNSDFVLNLLRIATPHSRLVLLRVLCSSDTFWPNDSFPVLQFLITSIDDMTTVGDLVVRAFQKQLTSNNALYESVPFTNLLIHFVRTHSSHLSHDLWPVLDMIAQRQNNFLRNALLQLLQSKRPSVVSTSTSPIL</sequence>
<protein>
    <submittedName>
        <fullName evidence="1">Uncharacterized protein</fullName>
    </submittedName>
</protein>
<accession>A0A8T0DFV7</accession>
<name>A0A8T0DFV7_9TREM</name>
<keyword evidence="2" id="KW-1185">Reference proteome</keyword>